<evidence type="ECO:0000256" key="4">
    <source>
        <dbReference type="ARBA" id="ARBA00022857"/>
    </source>
</evidence>
<dbReference type="AlphaFoldDB" id="A0A5N8XAL1"/>
<evidence type="ECO:0000256" key="2">
    <source>
        <dbReference type="ARBA" id="ARBA00022630"/>
    </source>
</evidence>
<dbReference type="GO" id="GO:0006207">
    <property type="term" value="P:'de novo' pyrimidine nucleobase biosynthetic process"/>
    <property type="evidence" value="ECO:0007669"/>
    <property type="project" value="InterPro"/>
</dbReference>
<evidence type="ECO:0000313" key="7">
    <source>
        <dbReference type="EMBL" id="MPY56186.1"/>
    </source>
</evidence>
<keyword evidence="3" id="KW-0288">FMN</keyword>
<protein>
    <submittedName>
        <fullName evidence="7">NADH:flavin oxidoreductase</fullName>
    </submittedName>
</protein>
<dbReference type="PANTHER" id="PTHR43303">
    <property type="entry name" value="NADPH DEHYDROGENASE C23G7.10C-RELATED"/>
    <property type="match status" value="1"/>
</dbReference>
<dbReference type="InterPro" id="IPR013785">
    <property type="entry name" value="Aldolase_TIM"/>
</dbReference>
<dbReference type="InterPro" id="IPR001295">
    <property type="entry name" value="Dihydroorotate_DH_CS"/>
</dbReference>
<evidence type="ECO:0000256" key="5">
    <source>
        <dbReference type="ARBA" id="ARBA00023002"/>
    </source>
</evidence>
<comment type="caution">
    <text evidence="7">The sequence shown here is derived from an EMBL/GenBank/DDBJ whole genome shotgun (WGS) entry which is preliminary data.</text>
</comment>
<dbReference type="InterPro" id="IPR001155">
    <property type="entry name" value="OxRdtase_FMN_N"/>
</dbReference>
<keyword evidence="8" id="KW-1185">Reference proteome</keyword>
<evidence type="ECO:0000259" key="6">
    <source>
        <dbReference type="Pfam" id="PF00724"/>
    </source>
</evidence>
<name>A0A5N8XAL1_9ACTN</name>
<keyword evidence="2" id="KW-0285">Flavoprotein</keyword>
<evidence type="ECO:0000313" key="8">
    <source>
        <dbReference type="Proteomes" id="UP000400924"/>
    </source>
</evidence>
<evidence type="ECO:0000256" key="1">
    <source>
        <dbReference type="ARBA" id="ARBA00001917"/>
    </source>
</evidence>
<dbReference type="PROSITE" id="PS00912">
    <property type="entry name" value="DHODEHASE_2"/>
    <property type="match status" value="1"/>
</dbReference>
<dbReference type="Proteomes" id="UP000400924">
    <property type="component" value="Unassembled WGS sequence"/>
</dbReference>
<keyword evidence="4" id="KW-0521">NADP</keyword>
<sequence>MGAATRAGNRPGLDAPVRIGPLTARNPVFFAPTSVGYADQGVLGDAAVAHYVRRATGGVGAVMTEQIAVAESGWQHARQPGAWHDRHDEGLRRLATGIKEAGALAIAQLSHCGRYAGPWARYAERRRLAPSAVPFLLPVGEVCPDEITPDEIGEVIEDFAAATRRVVAAGFDGIEIHGGSGFLLTGFLSPRTNRRTDAWADGTRFVLDVVRACRTAAGTDTAVGYHIMTDELLPGGYSLEQALALVPRLERAGVDFFRPAAGTFESLKAPQNAGLSAGPDYQRADTHALAEVANVPVLAGGGISTLDQVREVLDAGAATAVAMARPLLADPDWLLKARDGAPPVGCACAPSLCLQTQLTGSVCAAWPEETRGLGHSGQLPPYRPRQETT</sequence>
<accession>A0A5N8XAL1</accession>
<comment type="cofactor">
    <cofactor evidence="1">
        <name>FMN</name>
        <dbReference type="ChEBI" id="CHEBI:58210"/>
    </cofactor>
</comment>
<dbReference type="CDD" id="cd02803">
    <property type="entry name" value="OYE_like_FMN_family"/>
    <property type="match status" value="1"/>
</dbReference>
<dbReference type="SUPFAM" id="SSF51395">
    <property type="entry name" value="FMN-linked oxidoreductases"/>
    <property type="match status" value="1"/>
</dbReference>
<dbReference type="PANTHER" id="PTHR43303:SF4">
    <property type="entry name" value="NADPH DEHYDROGENASE C23G7.10C-RELATED"/>
    <property type="match status" value="1"/>
</dbReference>
<dbReference type="Pfam" id="PF00724">
    <property type="entry name" value="Oxidored_FMN"/>
    <property type="match status" value="1"/>
</dbReference>
<reference evidence="7 8" key="1">
    <citation type="submission" date="2019-07" db="EMBL/GenBank/DDBJ databases">
        <title>New species of Amycolatopsis and Streptomyces.</title>
        <authorList>
            <person name="Duangmal K."/>
            <person name="Teo W.F.A."/>
            <person name="Lipun K."/>
        </authorList>
    </citation>
    <scope>NUCLEOTIDE SEQUENCE [LARGE SCALE GENOMIC DNA]</scope>
    <source>
        <strain evidence="7 8">NBRC 106415</strain>
    </source>
</reference>
<dbReference type="GO" id="GO:0010181">
    <property type="term" value="F:FMN binding"/>
    <property type="evidence" value="ECO:0007669"/>
    <property type="project" value="InterPro"/>
</dbReference>
<dbReference type="GO" id="GO:0016627">
    <property type="term" value="F:oxidoreductase activity, acting on the CH-CH group of donors"/>
    <property type="evidence" value="ECO:0007669"/>
    <property type="project" value="InterPro"/>
</dbReference>
<dbReference type="InterPro" id="IPR044152">
    <property type="entry name" value="YqjM-like"/>
</dbReference>
<evidence type="ECO:0000256" key="3">
    <source>
        <dbReference type="ARBA" id="ARBA00022643"/>
    </source>
</evidence>
<dbReference type="RefSeq" id="WP_322723563.1">
    <property type="nucleotide sequence ID" value="NZ_VJZC01000009.1"/>
</dbReference>
<organism evidence="7 8">
    <name type="scientific">Streptomyces spongiae</name>
    <dbReference type="NCBI Taxonomy" id="565072"/>
    <lineage>
        <taxon>Bacteria</taxon>
        <taxon>Bacillati</taxon>
        <taxon>Actinomycetota</taxon>
        <taxon>Actinomycetes</taxon>
        <taxon>Kitasatosporales</taxon>
        <taxon>Streptomycetaceae</taxon>
        <taxon>Streptomyces</taxon>
    </lineage>
</organism>
<keyword evidence="5" id="KW-0560">Oxidoreductase</keyword>
<dbReference type="EMBL" id="VJZC01000009">
    <property type="protein sequence ID" value="MPY56186.1"/>
    <property type="molecule type" value="Genomic_DNA"/>
</dbReference>
<dbReference type="GO" id="GO:0050661">
    <property type="term" value="F:NADP binding"/>
    <property type="evidence" value="ECO:0007669"/>
    <property type="project" value="InterPro"/>
</dbReference>
<feature type="domain" description="NADH:flavin oxidoreductase/NADH oxidase N-terminal" evidence="6">
    <location>
        <begin position="15"/>
        <end position="341"/>
    </location>
</feature>
<dbReference type="Gene3D" id="3.20.20.70">
    <property type="entry name" value="Aldolase class I"/>
    <property type="match status" value="1"/>
</dbReference>
<gene>
    <name evidence="7" type="ORF">FNH08_03045</name>
</gene>
<dbReference type="GO" id="GO:0003959">
    <property type="term" value="F:NADPH dehydrogenase activity"/>
    <property type="evidence" value="ECO:0007669"/>
    <property type="project" value="InterPro"/>
</dbReference>
<proteinExistence type="predicted"/>